<organism evidence="1 2">
    <name type="scientific">Lacipirellula limnantheis</name>
    <dbReference type="NCBI Taxonomy" id="2528024"/>
    <lineage>
        <taxon>Bacteria</taxon>
        <taxon>Pseudomonadati</taxon>
        <taxon>Planctomycetota</taxon>
        <taxon>Planctomycetia</taxon>
        <taxon>Pirellulales</taxon>
        <taxon>Lacipirellulaceae</taxon>
        <taxon>Lacipirellula</taxon>
    </lineage>
</organism>
<keyword evidence="2" id="KW-1185">Reference proteome</keyword>
<dbReference type="InterPro" id="IPR009465">
    <property type="entry name" value="Spondin_N"/>
</dbReference>
<dbReference type="InterPro" id="IPR038678">
    <property type="entry name" value="Spondin_N_sf"/>
</dbReference>
<dbReference type="AlphaFoldDB" id="A0A517TXW3"/>
<gene>
    <name evidence="1" type="ORF">I41_24110</name>
</gene>
<dbReference type="Gene3D" id="2.60.40.2130">
    <property type="entry name" value="F-spondin domain"/>
    <property type="match status" value="1"/>
</dbReference>
<proteinExistence type="predicted"/>
<protein>
    <recommendedName>
        <fullName evidence="3">PEP-CTERM protein-sorting domain-containing protein</fullName>
    </recommendedName>
</protein>
<dbReference type="KEGG" id="llh:I41_24110"/>
<dbReference type="RefSeq" id="WP_145432762.1">
    <property type="nucleotide sequence ID" value="NZ_CP036339.1"/>
</dbReference>
<dbReference type="Proteomes" id="UP000317909">
    <property type="component" value="Chromosome"/>
</dbReference>
<sequence>MNCSRCFLLATVFGISYITSCRPLLAVQVRVTVENLAPANSIALAPFRFGFGNGTFDSFDNNQTAFLLGAASIAQAPIVTIAEGGSGSNWFPAFQTAEPNADLSSILGPTIPPILPGQISSTVIDVDPTNRFFTFGTMVVPSNDHFLGNASPIAFEVLDANGNVTLASFTEDASRIWDAGSETENPANAAFLVGGVNDQRENENLPVTFNFADLSAFNGLTTAAGYVFDSSLLSTNTPVLRVSFQAIPEPSTVTLVLLGTLAAAFVARRA</sequence>
<dbReference type="OrthoDB" id="264824at2"/>
<name>A0A517TXW3_9BACT</name>
<evidence type="ECO:0000313" key="2">
    <source>
        <dbReference type="Proteomes" id="UP000317909"/>
    </source>
</evidence>
<evidence type="ECO:0008006" key="3">
    <source>
        <dbReference type="Google" id="ProtNLM"/>
    </source>
</evidence>
<dbReference type="EMBL" id="CP036339">
    <property type="protein sequence ID" value="QDT73222.1"/>
    <property type="molecule type" value="Genomic_DNA"/>
</dbReference>
<accession>A0A517TXW3</accession>
<dbReference type="NCBIfam" id="NF038123">
    <property type="entry name" value="NF038123_dom"/>
    <property type="match status" value="1"/>
</dbReference>
<reference evidence="1 2" key="1">
    <citation type="submission" date="2019-02" db="EMBL/GenBank/DDBJ databases">
        <title>Deep-cultivation of Planctomycetes and their phenomic and genomic characterization uncovers novel biology.</title>
        <authorList>
            <person name="Wiegand S."/>
            <person name="Jogler M."/>
            <person name="Boedeker C."/>
            <person name="Pinto D."/>
            <person name="Vollmers J."/>
            <person name="Rivas-Marin E."/>
            <person name="Kohn T."/>
            <person name="Peeters S.H."/>
            <person name="Heuer A."/>
            <person name="Rast P."/>
            <person name="Oberbeckmann S."/>
            <person name="Bunk B."/>
            <person name="Jeske O."/>
            <person name="Meyerdierks A."/>
            <person name="Storesund J.E."/>
            <person name="Kallscheuer N."/>
            <person name="Luecker S."/>
            <person name="Lage O.M."/>
            <person name="Pohl T."/>
            <person name="Merkel B.J."/>
            <person name="Hornburger P."/>
            <person name="Mueller R.-W."/>
            <person name="Bruemmer F."/>
            <person name="Labrenz M."/>
            <person name="Spormann A.M."/>
            <person name="Op den Camp H."/>
            <person name="Overmann J."/>
            <person name="Amann R."/>
            <person name="Jetten M.S.M."/>
            <person name="Mascher T."/>
            <person name="Medema M.H."/>
            <person name="Devos D.P."/>
            <person name="Kaster A.-K."/>
            <person name="Ovreas L."/>
            <person name="Rohde M."/>
            <person name="Galperin M.Y."/>
            <person name="Jogler C."/>
        </authorList>
    </citation>
    <scope>NUCLEOTIDE SEQUENCE [LARGE SCALE GENOMIC DNA]</scope>
    <source>
        <strain evidence="1 2">I41</strain>
    </source>
</reference>
<evidence type="ECO:0000313" key="1">
    <source>
        <dbReference type="EMBL" id="QDT73222.1"/>
    </source>
</evidence>